<dbReference type="InterPro" id="IPR019050">
    <property type="entry name" value="FDF_dom"/>
</dbReference>
<dbReference type="Proteomes" id="UP000887540">
    <property type="component" value="Unplaced"/>
</dbReference>
<name>A0A914C2Z4_9BILA</name>
<feature type="domain" description="DFDF" evidence="2">
    <location>
        <begin position="94"/>
        <end position="130"/>
    </location>
</feature>
<feature type="compositionally biased region" description="Basic and acidic residues" evidence="1">
    <location>
        <begin position="119"/>
        <end position="134"/>
    </location>
</feature>
<dbReference type="GO" id="GO:0031087">
    <property type="term" value="P:deadenylation-independent decapping of nuclear-transcribed mRNA"/>
    <property type="evidence" value="ECO:0007669"/>
    <property type="project" value="TreeGrafter"/>
</dbReference>
<evidence type="ECO:0000259" key="2">
    <source>
        <dbReference type="PROSITE" id="PS51512"/>
    </source>
</evidence>
<feature type="region of interest" description="Disordered" evidence="1">
    <location>
        <begin position="119"/>
        <end position="146"/>
    </location>
</feature>
<dbReference type="PANTHER" id="PTHR13612:SF0">
    <property type="entry name" value="ENHANCER OF MRNA-DECAPPING PROTEIN 3"/>
    <property type="match status" value="1"/>
</dbReference>
<evidence type="ECO:0000313" key="4">
    <source>
        <dbReference type="WBParaSite" id="ACRNAN_Path_169.g600.t1"/>
    </source>
</evidence>
<sequence>PIEGVRISINDLLAARPSSSGNSIEGSGNTSPTSSIVPKYKEFGQFKLFESHQVPEPCRLRVNKNRRAPGPCGIPSLDCSNGYGHFSSKHPELSQPLDFKLMNTDFDFDANLALFNKESLSDNEKESSSPELRDGGSSTSRNFRHDENILDDPSRVISWLSNSQQQVATMFKPLRLESTNEGFLIPVLSSDDKLRYLKEAENFLGSDVLYSIVADRLLLYVLNIMDRFELLVKTVVVLVSESTPEKLASRTLQHLSNRSCTTVVYGIRSNAKNSLPYISFVDQVSKIPVETQLVIILNNSPLPKALQMWLKRVGNGPDASHIISFENKALDVAHPHTLYVGTLAEQSYTTSNNGKHSVFRESAVTEVGCPFGWFEEESYQALIEAFGSQVFVNF</sequence>
<organism evidence="3 4">
    <name type="scientific">Acrobeloides nanus</name>
    <dbReference type="NCBI Taxonomy" id="290746"/>
    <lineage>
        <taxon>Eukaryota</taxon>
        <taxon>Metazoa</taxon>
        <taxon>Ecdysozoa</taxon>
        <taxon>Nematoda</taxon>
        <taxon>Chromadorea</taxon>
        <taxon>Rhabditida</taxon>
        <taxon>Tylenchina</taxon>
        <taxon>Cephalobomorpha</taxon>
        <taxon>Cephaloboidea</taxon>
        <taxon>Cephalobidae</taxon>
        <taxon>Acrobeloides</taxon>
    </lineage>
</organism>
<evidence type="ECO:0000256" key="1">
    <source>
        <dbReference type="SAM" id="MobiDB-lite"/>
    </source>
</evidence>
<proteinExistence type="predicted"/>
<dbReference type="SMART" id="SM01199">
    <property type="entry name" value="FDF"/>
    <property type="match status" value="1"/>
</dbReference>
<evidence type="ECO:0000313" key="3">
    <source>
        <dbReference type="Proteomes" id="UP000887540"/>
    </source>
</evidence>
<dbReference type="WBParaSite" id="ACRNAN_Path_169.g600.t1">
    <property type="protein sequence ID" value="ACRNAN_Path_169.g600.t1"/>
    <property type="gene ID" value="ACRNAN_Path_169.g600"/>
</dbReference>
<dbReference type="GO" id="GO:0003729">
    <property type="term" value="F:mRNA binding"/>
    <property type="evidence" value="ECO:0007669"/>
    <property type="project" value="TreeGrafter"/>
</dbReference>
<keyword evidence="3" id="KW-1185">Reference proteome</keyword>
<reference evidence="4" key="1">
    <citation type="submission" date="2022-11" db="UniProtKB">
        <authorList>
            <consortium name="WormBaseParasite"/>
        </authorList>
    </citation>
    <scope>IDENTIFICATION</scope>
</reference>
<dbReference type="PANTHER" id="PTHR13612">
    <property type="entry name" value="ENHANCER OF MRNA-DECAPPING PROTEIN 3"/>
    <property type="match status" value="1"/>
</dbReference>
<dbReference type="PROSITE" id="PS51512">
    <property type="entry name" value="DFDF"/>
    <property type="match status" value="1"/>
</dbReference>
<dbReference type="AlphaFoldDB" id="A0A914C2Z4"/>
<accession>A0A914C2Z4</accession>
<protein>
    <submittedName>
        <fullName evidence="4">DFDF domain-containing protein</fullName>
    </submittedName>
</protein>
<dbReference type="InterPro" id="IPR025762">
    <property type="entry name" value="DFDF"/>
</dbReference>
<dbReference type="GO" id="GO:0033962">
    <property type="term" value="P:P-body assembly"/>
    <property type="evidence" value="ECO:0007669"/>
    <property type="project" value="TreeGrafter"/>
</dbReference>
<dbReference type="GO" id="GO:0000932">
    <property type="term" value="C:P-body"/>
    <property type="evidence" value="ECO:0007669"/>
    <property type="project" value="TreeGrafter"/>
</dbReference>